<comment type="caution">
    <text evidence="7">Lacks conserved residue(s) required for the propagation of feature annotation.</text>
</comment>
<feature type="transmembrane region" description="Helical" evidence="7">
    <location>
        <begin position="163"/>
        <end position="187"/>
    </location>
</feature>
<comment type="function">
    <text evidence="7">May be involved in iron transport and iron homeostasis.</text>
</comment>
<keyword evidence="3 7" id="KW-0813">Transport</keyword>
<feature type="transmembrane region" description="Helical" evidence="7">
    <location>
        <begin position="77"/>
        <end position="98"/>
    </location>
</feature>
<proteinExistence type="inferred from homology"/>
<feature type="transmembrane region" description="Helical" evidence="7">
    <location>
        <begin position="264"/>
        <end position="287"/>
    </location>
</feature>
<gene>
    <name evidence="8" type="ORF">GFSPODELE1_LOCUS8775</name>
</gene>
<protein>
    <recommendedName>
        <fullName evidence="7">Solute carrier family 40 member</fullName>
    </recommendedName>
</protein>
<keyword evidence="5 7" id="KW-1133">Transmembrane helix</keyword>
<evidence type="ECO:0000256" key="6">
    <source>
        <dbReference type="ARBA" id="ARBA00023136"/>
    </source>
</evidence>
<evidence type="ECO:0000256" key="2">
    <source>
        <dbReference type="ARBA" id="ARBA00006279"/>
    </source>
</evidence>
<comment type="subcellular location">
    <subcellularLocation>
        <location evidence="1 7">Membrane</location>
        <topology evidence="1 7">Multi-pass membrane protein</topology>
    </subcellularLocation>
</comment>
<keyword evidence="6 7" id="KW-0472">Membrane</keyword>
<evidence type="ECO:0000256" key="4">
    <source>
        <dbReference type="ARBA" id="ARBA00022692"/>
    </source>
</evidence>
<dbReference type="CDD" id="cd17480">
    <property type="entry name" value="MFS_SLC40A1_like"/>
    <property type="match status" value="1"/>
</dbReference>
<evidence type="ECO:0000313" key="9">
    <source>
        <dbReference type="Proteomes" id="UP001497453"/>
    </source>
</evidence>
<evidence type="ECO:0000256" key="7">
    <source>
        <dbReference type="RuleBase" id="RU365065"/>
    </source>
</evidence>
<keyword evidence="7" id="KW-0406">Ion transport</keyword>
<feature type="transmembrane region" description="Helical" evidence="7">
    <location>
        <begin position="335"/>
        <end position="354"/>
    </location>
</feature>
<dbReference type="Proteomes" id="UP001497453">
    <property type="component" value="Chromosome 7"/>
</dbReference>
<reference evidence="9" key="1">
    <citation type="submission" date="2024-04" db="EMBL/GenBank/DDBJ databases">
        <authorList>
            <person name="Shaw F."/>
            <person name="Minotto A."/>
        </authorList>
    </citation>
    <scope>NUCLEOTIDE SEQUENCE [LARGE SCALE GENOMIC DNA]</scope>
</reference>
<sequence length="489" mass="54213">MRGVGVNTRLYISHFLSTWNSRVFEFGAVLFIASAIPGSLLPPSVYALVRSLSAIFLSPVVGRYIDNKDRLHVVRLSILSQRLVVAASCIIFYFLLIGRFWSPAVQWMCLGAASLLACVEKLGSIMNRVSVERDWVIVVSADDEDVLRTLNAQMRRIDLVCKLVGPLFIALVAAYSIAIAILTTLGWNLVSVIVEYGAIAKVYDLVPALQISKQSMPTQREDEALMEEEALLAPDDPEISVRTPTSYWESIKAYSRSPMFLPSLALSLLYLTVLSFNGQMVTYLLALPPFPNTNISYNAAVIGGLRTFSTLSEISATFLSPLLMSRIGPIRSGLWAINEQIMSLLLGTILFVVLNDRSSSAASFPLIVSVILSRMGLWSFDLSVQLQIQQIVPKTQMGAFSTIETSLQNTFELLAYVSTIVFSRPEQFQWPAVISCVAVTCAGGLYARYVRERRGHLIHWSSCLEVKQEGYQVSDDRSERILLSELGSR</sequence>
<comment type="similarity">
    <text evidence="2 7">Belongs to the ferroportin (FP) (TC 2.A.100) family. SLC40A subfamily.</text>
</comment>
<dbReference type="InterPro" id="IPR036259">
    <property type="entry name" value="MFS_trans_sf"/>
</dbReference>
<evidence type="ECO:0000256" key="1">
    <source>
        <dbReference type="ARBA" id="ARBA00004141"/>
    </source>
</evidence>
<evidence type="ECO:0000256" key="5">
    <source>
        <dbReference type="ARBA" id="ARBA00022989"/>
    </source>
</evidence>
<organism evidence="8 9">
    <name type="scientific">Somion occarium</name>
    <dbReference type="NCBI Taxonomy" id="3059160"/>
    <lineage>
        <taxon>Eukaryota</taxon>
        <taxon>Fungi</taxon>
        <taxon>Dikarya</taxon>
        <taxon>Basidiomycota</taxon>
        <taxon>Agaricomycotina</taxon>
        <taxon>Agaricomycetes</taxon>
        <taxon>Polyporales</taxon>
        <taxon>Cerrenaceae</taxon>
        <taxon>Somion</taxon>
    </lineage>
</organism>
<feature type="transmembrane region" description="Helical" evidence="7">
    <location>
        <begin position="361"/>
        <end position="380"/>
    </location>
</feature>
<dbReference type="PANTHER" id="PTHR11660:SF57">
    <property type="entry name" value="SOLUTE CARRIER FAMILY 40 MEMBER"/>
    <property type="match status" value="1"/>
</dbReference>
<dbReference type="Pfam" id="PF06963">
    <property type="entry name" value="FPN1"/>
    <property type="match status" value="1"/>
</dbReference>
<feature type="transmembrane region" description="Helical" evidence="7">
    <location>
        <begin position="47"/>
        <end position="65"/>
    </location>
</feature>
<dbReference type="SUPFAM" id="SSF103473">
    <property type="entry name" value="MFS general substrate transporter"/>
    <property type="match status" value="1"/>
</dbReference>
<feature type="transmembrane region" description="Helical" evidence="7">
    <location>
        <begin position="23"/>
        <end position="41"/>
    </location>
</feature>
<accession>A0ABP1DWZ5</accession>
<evidence type="ECO:0000256" key="3">
    <source>
        <dbReference type="ARBA" id="ARBA00022448"/>
    </source>
</evidence>
<name>A0ABP1DWZ5_9APHY</name>
<keyword evidence="4 7" id="KW-0812">Transmembrane</keyword>
<feature type="transmembrane region" description="Helical" evidence="7">
    <location>
        <begin position="428"/>
        <end position="447"/>
    </location>
</feature>
<dbReference type="InterPro" id="IPR009716">
    <property type="entry name" value="Ferroportin-1"/>
</dbReference>
<dbReference type="EMBL" id="OZ037950">
    <property type="protein sequence ID" value="CAL1712325.1"/>
    <property type="molecule type" value="Genomic_DNA"/>
</dbReference>
<keyword evidence="9" id="KW-1185">Reference proteome</keyword>
<dbReference type="PANTHER" id="PTHR11660">
    <property type="entry name" value="SOLUTE CARRIER FAMILY 40 MEMBER"/>
    <property type="match status" value="1"/>
</dbReference>
<evidence type="ECO:0000313" key="8">
    <source>
        <dbReference type="EMBL" id="CAL1712325.1"/>
    </source>
</evidence>